<sequence length="320" mass="36407">MASLTTPPNPSPGSDAEAIRKAVHGFGTDEKTIIKILGHRNAVQRKQIRQTYEEIYQEDLIKRFESELHGDFEKAMFRWILDPLDRDAVLANVVLKEKTPEYRVIVELSCIYSPEELLAVKRAYQARYHHSLEEDLASHFSGDISKACTSSTTFLVALVGVYRYDGPEIDPILAKSEAEVLHNAVKDRANHEDITRIIGTRSKAQLLATFNRYKDEYGASIKKHLEHNPADHYIAAVHTSVRCIYDPKGYYQKELKNALNNHPIDKDVVTRVIVTRAEKDLKDIEELYYKKNSATLDHAVAKETSGDYKAFLLTLLGKEH</sequence>
<protein>
    <submittedName>
        <fullName evidence="1">Uncharacterized protein</fullName>
    </submittedName>
</protein>
<proteinExistence type="predicted"/>
<evidence type="ECO:0000313" key="2">
    <source>
        <dbReference type="Proteomes" id="UP000828048"/>
    </source>
</evidence>
<keyword evidence="2" id="KW-1185">Reference proteome</keyword>
<dbReference type="Proteomes" id="UP000828048">
    <property type="component" value="Chromosome 4"/>
</dbReference>
<organism evidence="1 2">
    <name type="scientific">Vaccinium darrowii</name>
    <dbReference type="NCBI Taxonomy" id="229202"/>
    <lineage>
        <taxon>Eukaryota</taxon>
        <taxon>Viridiplantae</taxon>
        <taxon>Streptophyta</taxon>
        <taxon>Embryophyta</taxon>
        <taxon>Tracheophyta</taxon>
        <taxon>Spermatophyta</taxon>
        <taxon>Magnoliopsida</taxon>
        <taxon>eudicotyledons</taxon>
        <taxon>Gunneridae</taxon>
        <taxon>Pentapetalae</taxon>
        <taxon>asterids</taxon>
        <taxon>Ericales</taxon>
        <taxon>Ericaceae</taxon>
        <taxon>Vaccinioideae</taxon>
        <taxon>Vaccinieae</taxon>
        <taxon>Vaccinium</taxon>
    </lineage>
</organism>
<dbReference type="EMBL" id="CM037154">
    <property type="protein sequence ID" value="KAH7861723.1"/>
    <property type="molecule type" value="Genomic_DNA"/>
</dbReference>
<name>A0ACB7Z8L6_9ERIC</name>
<accession>A0ACB7Z8L6</accession>
<evidence type="ECO:0000313" key="1">
    <source>
        <dbReference type="EMBL" id="KAH7861723.1"/>
    </source>
</evidence>
<comment type="caution">
    <text evidence="1">The sequence shown here is derived from an EMBL/GenBank/DDBJ whole genome shotgun (WGS) entry which is preliminary data.</text>
</comment>
<reference evidence="1 2" key="1">
    <citation type="journal article" date="2021" name="Hortic Res">
        <title>High-quality reference genome and annotation aids understanding of berry development for evergreen blueberry (Vaccinium darrowii).</title>
        <authorList>
            <person name="Yu J."/>
            <person name="Hulse-Kemp A.M."/>
            <person name="Babiker E."/>
            <person name="Staton M."/>
        </authorList>
    </citation>
    <scope>NUCLEOTIDE SEQUENCE [LARGE SCALE GENOMIC DNA]</scope>
    <source>
        <strain evidence="2">cv. NJ 8807/NJ 8810</strain>
        <tissue evidence="1">Young leaf</tissue>
    </source>
</reference>
<gene>
    <name evidence="1" type="ORF">Vadar_029919</name>
</gene>